<dbReference type="PIRSF" id="PIRSF035170">
    <property type="entry name" value="HD_phosphohydro"/>
    <property type="match status" value="1"/>
</dbReference>
<evidence type="ECO:0000313" key="1">
    <source>
        <dbReference type="EMBL" id="AHE57161.1"/>
    </source>
</evidence>
<dbReference type="Proteomes" id="UP000018851">
    <property type="component" value="Chromosome"/>
</dbReference>
<protein>
    <recommendedName>
        <fullName evidence="3">HD domain-containing protein</fullName>
    </recommendedName>
</protein>
<reference evidence="1 2" key="1">
    <citation type="submission" date="2013-07" db="EMBL/GenBank/DDBJ databases">
        <title>Completed genome of Sphingomonas sanxanigenens NX02.</title>
        <authorList>
            <person name="Ma T."/>
            <person name="Huang H."/>
            <person name="Wu M."/>
            <person name="Li X."/>
            <person name="Li G."/>
        </authorList>
    </citation>
    <scope>NUCLEOTIDE SEQUENCE [LARGE SCALE GENOMIC DNA]</scope>
    <source>
        <strain evidence="1 2">NX02</strain>
    </source>
</reference>
<dbReference type="AlphaFoldDB" id="W0AJ59"/>
<dbReference type="InterPro" id="IPR009218">
    <property type="entry name" value="HD_phosphohydro"/>
</dbReference>
<accession>W0AJ59</accession>
<sequence>MTIPEVLAAVPAGLLATLRRRHAEPLRAYHDWSHVEAMLALFAETRADLAAPDAVLHAILFHDAVYDPQAHDNEERSALLLETLAAGLLDRATLDRAARMVRATQRHRIDPALPPDERADMGRFLDMDLAILGAEPARFDAYEAAIRFEYGHVADAGFAAGRAAVMAGFGRRARLYLSDWGHGRFEAQARANIARSLARLAAAV</sequence>
<dbReference type="OrthoDB" id="9808993at2"/>
<dbReference type="PATRIC" id="fig|1123269.5.peg.5472"/>
<proteinExistence type="predicted"/>
<evidence type="ECO:0000313" key="2">
    <source>
        <dbReference type="Proteomes" id="UP000018851"/>
    </source>
</evidence>
<organism evidence="1 2">
    <name type="scientific">Sphingomonas sanxanigenens DSM 19645 = NX02</name>
    <dbReference type="NCBI Taxonomy" id="1123269"/>
    <lineage>
        <taxon>Bacteria</taxon>
        <taxon>Pseudomonadati</taxon>
        <taxon>Pseudomonadota</taxon>
        <taxon>Alphaproteobacteria</taxon>
        <taxon>Sphingomonadales</taxon>
        <taxon>Sphingomonadaceae</taxon>
        <taxon>Sphingomonas</taxon>
    </lineage>
</organism>
<keyword evidence="2" id="KW-1185">Reference proteome</keyword>
<dbReference type="KEGG" id="ssan:NX02_27890"/>
<dbReference type="PANTHER" id="PTHR21174:SF0">
    <property type="entry name" value="HD PHOSPHOHYDROLASE FAMILY PROTEIN-RELATED"/>
    <property type="match status" value="1"/>
</dbReference>
<dbReference type="SUPFAM" id="SSF109604">
    <property type="entry name" value="HD-domain/PDEase-like"/>
    <property type="match status" value="1"/>
</dbReference>
<dbReference type="PANTHER" id="PTHR21174">
    <property type="match status" value="1"/>
</dbReference>
<dbReference type="EMBL" id="CP006644">
    <property type="protein sequence ID" value="AHE57161.1"/>
    <property type="molecule type" value="Genomic_DNA"/>
</dbReference>
<evidence type="ECO:0008006" key="3">
    <source>
        <dbReference type="Google" id="ProtNLM"/>
    </source>
</evidence>
<dbReference type="HOGENOM" id="CLU_051795_2_0_5"/>
<dbReference type="STRING" id="1123269.NX02_27890"/>
<dbReference type="RefSeq" id="WP_025295253.1">
    <property type="nucleotide sequence ID" value="NZ_CP006644.1"/>
</dbReference>
<gene>
    <name evidence="1" type="ORF">NX02_27890</name>
</gene>
<name>W0AJ59_9SPHN</name>
<dbReference type="eggNOG" id="COG4339">
    <property type="taxonomic scope" value="Bacteria"/>
</dbReference>